<dbReference type="PANTHER" id="PTHR46033:SF8">
    <property type="entry name" value="PROTEIN MAINTENANCE OF MERISTEMS-LIKE"/>
    <property type="match status" value="1"/>
</dbReference>
<dbReference type="PANTHER" id="PTHR46033">
    <property type="entry name" value="PROTEIN MAIN-LIKE 2"/>
    <property type="match status" value="1"/>
</dbReference>
<dbReference type="EMBL" id="CP031001">
    <property type="protein sequence ID" value="QHN78125.1"/>
    <property type="molecule type" value="Genomic_DNA"/>
</dbReference>
<dbReference type="Proteomes" id="UP000464620">
    <property type="component" value="Chromosome B09"/>
</dbReference>
<name>A0A6B9VAW4_ARAHY</name>
<dbReference type="Pfam" id="PF10536">
    <property type="entry name" value="PMD"/>
    <property type="match status" value="1"/>
</dbReference>
<gene>
    <name evidence="3" type="ORF">DS421_19g658680</name>
</gene>
<reference evidence="3 4" key="1">
    <citation type="submission" date="2020-01" db="EMBL/GenBank/DDBJ databases">
        <title>Genome sequence of Arachis hypogaea, cultivar Shitouqi.</title>
        <authorList>
            <person name="Zhuang W."/>
            <person name="Chen H."/>
            <person name="Varshney R."/>
            <person name="Wang D."/>
            <person name="Ming R."/>
        </authorList>
    </citation>
    <scope>NUCLEOTIDE SEQUENCE [LARGE SCALE GENOMIC DNA]</scope>
    <source>
        <tissue evidence="3">Young leaf</tissue>
    </source>
</reference>
<dbReference type="InterPro" id="IPR019557">
    <property type="entry name" value="AminoTfrase-like_pln_mobile"/>
</dbReference>
<evidence type="ECO:0000313" key="4">
    <source>
        <dbReference type="Proteomes" id="UP000464620"/>
    </source>
</evidence>
<feature type="domain" description="Aminotransferase-like plant mobile" evidence="2">
    <location>
        <begin position="48"/>
        <end position="392"/>
    </location>
</feature>
<dbReference type="InterPro" id="IPR044824">
    <property type="entry name" value="MAIN-like"/>
</dbReference>
<feature type="region of interest" description="Disordered" evidence="1">
    <location>
        <begin position="475"/>
        <end position="502"/>
    </location>
</feature>
<feature type="compositionally biased region" description="Acidic residues" evidence="1">
    <location>
        <begin position="534"/>
        <end position="549"/>
    </location>
</feature>
<proteinExistence type="predicted"/>
<evidence type="ECO:0000256" key="1">
    <source>
        <dbReference type="SAM" id="MobiDB-lite"/>
    </source>
</evidence>
<dbReference type="GO" id="GO:0010073">
    <property type="term" value="P:meristem maintenance"/>
    <property type="evidence" value="ECO:0007669"/>
    <property type="project" value="InterPro"/>
</dbReference>
<dbReference type="AlphaFoldDB" id="A0A6B9VAW4"/>
<feature type="region of interest" description="Disordered" evidence="1">
    <location>
        <begin position="530"/>
        <end position="549"/>
    </location>
</feature>
<organism evidence="3 4">
    <name type="scientific">Arachis hypogaea</name>
    <name type="common">Peanut</name>
    <dbReference type="NCBI Taxonomy" id="3818"/>
    <lineage>
        <taxon>Eukaryota</taxon>
        <taxon>Viridiplantae</taxon>
        <taxon>Streptophyta</taxon>
        <taxon>Embryophyta</taxon>
        <taxon>Tracheophyta</taxon>
        <taxon>Spermatophyta</taxon>
        <taxon>Magnoliopsida</taxon>
        <taxon>eudicotyledons</taxon>
        <taxon>Gunneridae</taxon>
        <taxon>Pentapetalae</taxon>
        <taxon>rosids</taxon>
        <taxon>fabids</taxon>
        <taxon>Fabales</taxon>
        <taxon>Fabaceae</taxon>
        <taxon>Papilionoideae</taxon>
        <taxon>50 kb inversion clade</taxon>
        <taxon>dalbergioids sensu lato</taxon>
        <taxon>Dalbergieae</taxon>
        <taxon>Pterocarpus clade</taxon>
        <taxon>Arachis</taxon>
    </lineage>
</organism>
<accession>A0A6B9VAW4</accession>
<protein>
    <recommendedName>
        <fullName evidence="2">Aminotransferase-like plant mobile domain-containing protein</fullName>
    </recommendedName>
</protein>
<sequence>MVRDITRPEDHIVEYIERPPYSSRNLESRYLNQDSYESRVEIELRDSGFYHISQIGKLILHNALINALIERWRPETHTFHLPHGECTITLEDVAMIFGLPIDGMPVSGFTDSSTNGLENEFMTQFGIAPTGADHKGSGVKFTWLRTLKRRMQLDTALGRQMYIKIYLLLLFGTNLFCDKSRMTIHWKFLPLLRNFSDIRGFSWGSACLAHLYRALCQASRYDCKEVDGPLALLCIWAWERLPFLAPMRSYPSFPLACSWMFWRSQFHRYQKWTISHIMRLLDDIHADGFVWNPYSPAHIENIVVPNDILSIDSCGWHASDRVMRQFGLVQEVPGEATRLAESHNVVLTGPKNKDWIVEHSGYIMRWTNRLSSVLVGDLALHYQASDRYMQWYTEAYGAHLRLTGYYSYTQPNPEPGPSFFSQLFPDSHSLRMPPHQGYYLPFMSQHLYQLVAETETSQWVNDLFFDPQLQAYQHSPQIAPGRSSVDSRLRRRIPSPCSGSRRSIDSIQSVARGIGHSNAVNFPEVQAPMTVADSDGEDDSEDDSDATAEDIDWVEGARSFHTTDVQSKGYNLRIDPTRRSASRYTPSTIKKAIKNVLTL</sequence>
<evidence type="ECO:0000259" key="2">
    <source>
        <dbReference type="Pfam" id="PF10536"/>
    </source>
</evidence>
<evidence type="ECO:0000313" key="3">
    <source>
        <dbReference type="EMBL" id="QHN78125.1"/>
    </source>
</evidence>